<feature type="compositionally biased region" description="Polar residues" evidence="1">
    <location>
        <begin position="120"/>
        <end position="130"/>
    </location>
</feature>
<reference evidence="2 3" key="1">
    <citation type="journal article" date="2018" name="PLoS Genet.">
        <title>Population sequencing reveals clonal diversity and ancestral inbreeding in the grapevine cultivar Chardonnay.</title>
        <authorList>
            <person name="Roach M.J."/>
            <person name="Johnson D.L."/>
            <person name="Bohlmann J."/>
            <person name="van Vuuren H.J."/>
            <person name="Jones S.J."/>
            <person name="Pretorius I.S."/>
            <person name="Schmidt S.A."/>
            <person name="Borneman A.R."/>
        </authorList>
    </citation>
    <scope>NUCLEOTIDE SEQUENCE [LARGE SCALE GENOMIC DNA]</scope>
    <source>
        <strain evidence="3">cv. Chardonnay</strain>
        <tissue evidence="2">Leaf</tissue>
    </source>
</reference>
<evidence type="ECO:0000313" key="2">
    <source>
        <dbReference type="EMBL" id="RVW47636.1"/>
    </source>
</evidence>
<evidence type="ECO:0000313" key="3">
    <source>
        <dbReference type="Proteomes" id="UP000288805"/>
    </source>
</evidence>
<organism evidence="2 3">
    <name type="scientific">Vitis vinifera</name>
    <name type="common">Grape</name>
    <dbReference type="NCBI Taxonomy" id="29760"/>
    <lineage>
        <taxon>Eukaryota</taxon>
        <taxon>Viridiplantae</taxon>
        <taxon>Streptophyta</taxon>
        <taxon>Embryophyta</taxon>
        <taxon>Tracheophyta</taxon>
        <taxon>Spermatophyta</taxon>
        <taxon>Magnoliopsida</taxon>
        <taxon>eudicotyledons</taxon>
        <taxon>Gunneridae</taxon>
        <taxon>Pentapetalae</taxon>
        <taxon>rosids</taxon>
        <taxon>Vitales</taxon>
        <taxon>Vitaceae</taxon>
        <taxon>Viteae</taxon>
        <taxon>Vitis</taxon>
    </lineage>
</organism>
<accession>A0A438EIT8</accession>
<protein>
    <submittedName>
        <fullName evidence="2">Uncharacterized protein</fullName>
    </submittedName>
</protein>
<name>A0A438EIT8_VITVI</name>
<sequence length="343" mass="38448">MHSINFVKFDDHIHMLSWDDSMPEPIVSDGICEMSGVTLRPRMLVHFRLVPEEASVQMTTFEPLTFPHYSVQKPFVLIPDVDEVQAPYVDDVHTSNVQYVICEGRVVRQQPPTTARPFEETSSQEESQIKVETTTTPEILIHMVTAGRATCIVFSDDNLPPEGSGHTCPLYICVGCSGCGVPSVLLDNGSALNADLGSTEPRPFLLPFIRSHSDDDLLPTGFTFNEVQTLKIEDFFRDFMAMSFDQHSSTVVLNMMRGMSYLPGMGLGRRQHEPSELMAFPNHDDRVMARLTHTPFDDPICPYTLSLIDYFVRASEPQTPSNGIIRGFSTTQEAELQCLVQQL</sequence>
<dbReference type="Proteomes" id="UP000288805">
    <property type="component" value="Unassembled WGS sequence"/>
</dbReference>
<feature type="region of interest" description="Disordered" evidence="1">
    <location>
        <begin position="111"/>
        <end position="130"/>
    </location>
</feature>
<comment type="caution">
    <text evidence="2">The sequence shown here is derived from an EMBL/GenBank/DDBJ whole genome shotgun (WGS) entry which is preliminary data.</text>
</comment>
<evidence type="ECO:0000256" key="1">
    <source>
        <dbReference type="SAM" id="MobiDB-lite"/>
    </source>
</evidence>
<proteinExistence type="predicted"/>
<dbReference type="AlphaFoldDB" id="A0A438EIT8"/>
<dbReference type="EMBL" id="QGNW01001275">
    <property type="protein sequence ID" value="RVW47636.1"/>
    <property type="molecule type" value="Genomic_DNA"/>
</dbReference>
<gene>
    <name evidence="2" type="ORF">CK203_109790</name>
</gene>